<keyword evidence="3" id="KW-1185">Reference proteome</keyword>
<evidence type="ECO:0000313" key="2">
    <source>
        <dbReference type="EMBL" id="CAL6107646.1"/>
    </source>
</evidence>
<protein>
    <submittedName>
        <fullName evidence="2">Hypothetical_protein</fullName>
    </submittedName>
</protein>
<name>A0AA86QFC0_9EUKA</name>
<dbReference type="EMBL" id="CAXDID020000639">
    <property type="protein sequence ID" value="CAL6107646.1"/>
    <property type="molecule type" value="Genomic_DNA"/>
</dbReference>
<reference evidence="2 3" key="2">
    <citation type="submission" date="2024-07" db="EMBL/GenBank/DDBJ databases">
        <authorList>
            <person name="Akdeniz Z."/>
        </authorList>
    </citation>
    <scope>NUCLEOTIDE SEQUENCE [LARGE SCALE GENOMIC DNA]</scope>
</reference>
<gene>
    <name evidence="1" type="ORF">HINF_LOCUS45876</name>
    <name evidence="2" type="ORF">HINF_LOCUS74589</name>
</gene>
<dbReference type="AlphaFoldDB" id="A0AA86QFC0"/>
<dbReference type="EMBL" id="CATOUU010000903">
    <property type="protein sequence ID" value="CAI9958231.1"/>
    <property type="molecule type" value="Genomic_DNA"/>
</dbReference>
<evidence type="ECO:0000313" key="3">
    <source>
        <dbReference type="Proteomes" id="UP001642409"/>
    </source>
</evidence>
<reference evidence="1" key="1">
    <citation type="submission" date="2023-06" db="EMBL/GenBank/DDBJ databases">
        <authorList>
            <person name="Kurt Z."/>
        </authorList>
    </citation>
    <scope>NUCLEOTIDE SEQUENCE</scope>
</reference>
<comment type="caution">
    <text evidence="1">The sequence shown here is derived from an EMBL/GenBank/DDBJ whole genome shotgun (WGS) entry which is preliminary data.</text>
</comment>
<accession>A0AA86QFC0</accession>
<sequence length="207" mass="23823">MIRSEIEVLQRLPIQHYNLLYQAFDDRFDEYFIPSYAAALSSARSFPSALYSNFMWTIGTPRILAALTAWKQIIFARKTGISDAIVLDRRINRVKYAGALESDSCFYDSSCNKLFALKGNSYQQCPKQQVQIYQSRTFSRSSATKACSTSLVIHQRFQNIIKFLFTSEMTKKPTILAINYFCCESQENYKQIVGFPNSEIKNLSSFK</sequence>
<proteinExistence type="predicted"/>
<evidence type="ECO:0000313" key="1">
    <source>
        <dbReference type="EMBL" id="CAI9958231.1"/>
    </source>
</evidence>
<dbReference type="Proteomes" id="UP001642409">
    <property type="component" value="Unassembled WGS sequence"/>
</dbReference>
<organism evidence="1">
    <name type="scientific">Hexamita inflata</name>
    <dbReference type="NCBI Taxonomy" id="28002"/>
    <lineage>
        <taxon>Eukaryota</taxon>
        <taxon>Metamonada</taxon>
        <taxon>Diplomonadida</taxon>
        <taxon>Hexamitidae</taxon>
        <taxon>Hexamitinae</taxon>
        <taxon>Hexamita</taxon>
    </lineage>
</organism>